<dbReference type="AlphaFoldDB" id="A0A1C1YUJ0"/>
<dbReference type="EMBL" id="LQZT01000021">
    <property type="protein sequence ID" value="OCW57221.1"/>
    <property type="molecule type" value="Genomic_DNA"/>
</dbReference>
<protein>
    <recommendedName>
        <fullName evidence="3">N-acetyltransferase domain-containing protein</fullName>
    </recommendedName>
</protein>
<name>A0A1C1YUJ0_9HYPH</name>
<comment type="caution">
    <text evidence="1">The sequence shown here is derived from an EMBL/GenBank/DDBJ whole genome shotgun (WGS) entry which is preliminary data.</text>
</comment>
<proteinExistence type="predicted"/>
<accession>A0A1C1YUJ0</accession>
<reference evidence="1 2" key="1">
    <citation type="submission" date="2015-12" db="EMBL/GenBank/DDBJ databases">
        <authorList>
            <person name="Shamseldin A."/>
            <person name="Moawad H."/>
            <person name="Abd El-Rahim W.M."/>
            <person name="Sadowsky M.J."/>
        </authorList>
    </citation>
    <scope>NUCLEOTIDE SEQUENCE [LARGE SCALE GENOMIC DNA]</scope>
    <source>
        <strain evidence="1 2">JC234</strain>
    </source>
</reference>
<evidence type="ECO:0008006" key="3">
    <source>
        <dbReference type="Google" id="ProtNLM"/>
    </source>
</evidence>
<keyword evidence="2" id="KW-1185">Reference proteome</keyword>
<dbReference type="STRING" id="1480615.AWJ14_11575"/>
<organism evidence="1 2">
    <name type="scientific">Hoeflea olei</name>
    <dbReference type="NCBI Taxonomy" id="1480615"/>
    <lineage>
        <taxon>Bacteria</taxon>
        <taxon>Pseudomonadati</taxon>
        <taxon>Pseudomonadota</taxon>
        <taxon>Alphaproteobacteria</taxon>
        <taxon>Hyphomicrobiales</taxon>
        <taxon>Rhizobiaceae</taxon>
        <taxon>Hoeflea</taxon>
    </lineage>
</organism>
<dbReference type="Proteomes" id="UP000094795">
    <property type="component" value="Unassembled WGS sequence"/>
</dbReference>
<gene>
    <name evidence="1" type="ORF">AWJ14_11575</name>
</gene>
<evidence type="ECO:0000313" key="1">
    <source>
        <dbReference type="EMBL" id="OCW57221.1"/>
    </source>
</evidence>
<evidence type="ECO:0000313" key="2">
    <source>
        <dbReference type="Proteomes" id="UP000094795"/>
    </source>
</evidence>
<sequence>MGADMNGPQVFADRKVDRMFGQVLARQPGMVGMVAEHDGAPVNIARATADEYLLSDGPRFVTVHLVAVDVALNPFRRAKAFLTLIAALKQWAASHRASPVFFHVMTGSSLAGTDRLMKAAGAQCVGGSYVV</sequence>
<dbReference type="Gene3D" id="3.40.630.30">
    <property type="match status" value="1"/>
</dbReference>